<dbReference type="SUPFAM" id="SSF51261">
    <property type="entry name" value="Duplicated hybrid motif"/>
    <property type="match status" value="1"/>
</dbReference>
<evidence type="ECO:0000313" key="2">
    <source>
        <dbReference type="EMBL" id="HGD13480.1"/>
    </source>
</evidence>
<protein>
    <recommendedName>
        <fullName evidence="1">M23ase beta-sheet core domain-containing protein</fullName>
    </recommendedName>
</protein>
<comment type="caution">
    <text evidence="2">The sequence shown here is derived from an EMBL/GenBank/DDBJ whole genome shotgun (WGS) entry which is preliminary data.</text>
</comment>
<dbReference type="Pfam" id="PF01551">
    <property type="entry name" value="Peptidase_M23"/>
    <property type="match status" value="1"/>
</dbReference>
<dbReference type="EMBL" id="DTMZ01000123">
    <property type="protein sequence ID" value="HGD13480.1"/>
    <property type="molecule type" value="Genomic_DNA"/>
</dbReference>
<dbReference type="PANTHER" id="PTHR21666:SF270">
    <property type="entry name" value="MUREIN HYDROLASE ACTIVATOR ENVC"/>
    <property type="match status" value="1"/>
</dbReference>
<dbReference type="InterPro" id="IPR011055">
    <property type="entry name" value="Dup_hybrid_motif"/>
</dbReference>
<accession>A0A7V3PU60</accession>
<dbReference type="PANTHER" id="PTHR21666">
    <property type="entry name" value="PEPTIDASE-RELATED"/>
    <property type="match status" value="1"/>
</dbReference>
<dbReference type="CDD" id="cd12797">
    <property type="entry name" value="M23_peptidase"/>
    <property type="match status" value="1"/>
</dbReference>
<sequence length="177" mass="19637">MRLWRLLIPGLIVLLFSHCAVVYTSEPRFGRGRRRVKPVVQTKTLVTRHPMDEYQGKLPWPVQGTIVSSFGIQVDPKYGTKTKNSGVDISCLRGSPIKAVWQGTVSYADEFIGQGLMIILEHGGGYYTVYSRLNELKVTAGQKVNAGDVLALSGDLLHFEIRIGGKAVDPLVWLKVK</sequence>
<dbReference type="InterPro" id="IPR016047">
    <property type="entry name" value="M23ase_b-sheet_dom"/>
</dbReference>
<name>A0A7V3PU60_UNCW3</name>
<evidence type="ECO:0000259" key="1">
    <source>
        <dbReference type="Pfam" id="PF01551"/>
    </source>
</evidence>
<organism evidence="2">
    <name type="scientific">candidate division WOR-3 bacterium</name>
    <dbReference type="NCBI Taxonomy" id="2052148"/>
    <lineage>
        <taxon>Bacteria</taxon>
        <taxon>Bacteria division WOR-3</taxon>
    </lineage>
</organism>
<gene>
    <name evidence="2" type="ORF">ENX16_05315</name>
</gene>
<proteinExistence type="predicted"/>
<feature type="domain" description="M23ase beta-sheet core" evidence="1">
    <location>
        <begin position="83"/>
        <end position="170"/>
    </location>
</feature>
<dbReference type="Gene3D" id="2.70.70.10">
    <property type="entry name" value="Glucose Permease (Domain IIA)"/>
    <property type="match status" value="1"/>
</dbReference>
<dbReference type="GO" id="GO:0004222">
    <property type="term" value="F:metalloendopeptidase activity"/>
    <property type="evidence" value="ECO:0007669"/>
    <property type="project" value="TreeGrafter"/>
</dbReference>
<reference evidence="2" key="1">
    <citation type="journal article" date="2020" name="mSystems">
        <title>Genome- and Community-Level Interaction Insights into Carbon Utilization and Element Cycling Functions of Hydrothermarchaeota in Hydrothermal Sediment.</title>
        <authorList>
            <person name="Zhou Z."/>
            <person name="Liu Y."/>
            <person name="Xu W."/>
            <person name="Pan J."/>
            <person name="Luo Z.H."/>
            <person name="Li M."/>
        </authorList>
    </citation>
    <scope>NUCLEOTIDE SEQUENCE [LARGE SCALE GENOMIC DNA]</scope>
    <source>
        <strain evidence="2">SpSt-914</strain>
    </source>
</reference>
<dbReference type="InterPro" id="IPR050570">
    <property type="entry name" value="Cell_wall_metabolism_enzyme"/>
</dbReference>
<dbReference type="AlphaFoldDB" id="A0A7V3PU60"/>